<reference evidence="2" key="1">
    <citation type="journal article" date="2017" name="Proc. Natl. Acad. Sci. U.S.A.">
        <title>Simulation of Deepwater Horizon oil plume reveals substrate specialization within a complex community of hydrocarbon degraders.</title>
        <authorList>
            <person name="Hu P."/>
            <person name="Dubinsky E.A."/>
            <person name="Probst A.J."/>
            <person name="Wang J."/>
            <person name="Sieber C.M.K."/>
            <person name="Tom L.M."/>
            <person name="Gardinali P."/>
            <person name="Banfield J.F."/>
            <person name="Atlas R.M."/>
            <person name="Andersen G.L."/>
        </authorList>
    </citation>
    <scope>NUCLEOTIDE SEQUENCE [LARGE SCALE GENOMIC DNA]</scope>
</reference>
<evidence type="ECO:0000313" key="2">
    <source>
        <dbReference type="Proteomes" id="UP000243053"/>
    </source>
</evidence>
<accession>A0A1Y5EQI1</accession>
<gene>
    <name evidence="1" type="ORF">A9Q75_01050</name>
</gene>
<protein>
    <submittedName>
        <fullName evidence="1">Uncharacterized protein</fullName>
    </submittedName>
</protein>
<evidence type="ECO:0000313" key="1">
    <source>
        <dbReference type="EMBL" id="OUR84819.1"/>
    </source>
</evidence>
<dbReference type="Proteomes" id="UP000243053">
    <property type="component" value="Unassembled WGS sequence"/>
</dbReference>
<name>A0A1Y5EQI1_COLPS</name>
<sequence length="85" mass="9767">MAVAMQREYLLERRQEMLGDTDKLWENLTLAQKFAASSLAQFGYKLNFIRDFHDTHMAVLSCNDNIAVISKGGEINTHPKIKIRL</sequence>
<dbReference type="AlphaFoldDB" id="A0A1Y5EQI1"/>
<comment type="caution">
    <text evidence="1">The sequence shown here is derived from an EMBL/GenBank/DDBJ whole genome shotgun (WGS) entry which is preliminary data.</text>
</comment>
<organism evidence="1 2">
    <name type="scientific">Colwellia psychrerythraea</name>
    <name type="common">Vibrio psychroerythus</name>
    <dbReference type="NCBI Taxonomy" id="28229"/>
    <lineage>
        <taxon>Bacteria</taxon>
        <taxon>Pseudomonadati</taxon>
        <taxon>Pseudomonadota</taxon>
        <taxon>Gammaproteobacteria</taxon>
        <taxon>Alteromonadales</taxon>
        <taxon>Colwelliaceae</taxon>
        <taxon>Colwellia</taxon>
    </lineage>
</organism>
<dbReference type="EMBL" id="MAAF01000008">
    <property type="protein sequence ID" value="OUR84819.1"/>
    <property type="molecule type" value="Genomic_DNA"/>
</dbReference>
<proteinExistence type="predicted"/>